<dbReference type="InterPro" id="IPR043128">
    <property type="entry name" value="Rev_trsase/Diguanyl_cyclase"/>
</dbReference>
<evidence type="ECO:0000259" key="5">
    <source>
        <dbReference type="Pfam" id="PF22335"/>
    </source>
</evidence>
<dbReference type="OrthoDB" id="3681630at2"/>
<accession>A0A1M4XNG9</accession>
<evidence type="ECO:0000256" key="3">
    <source>
        <dbReference type="SAM" id="MobiDB-lite"/>
    </source>
</evidence>
<feature type="compositionally biased region" description="Basic and acidic residues" evidence="3">
    <location>
        <begin position="584"/>
        <end position="604"/>
    </location>
</feature>
<dbReference type="RefSeq" id="WP_072792200.1">
    <property type="nucleotide sequence ID" value="NZ_FQUL01000042.1"/>
</dbReference>
<evidence type="ECO:0000256" key="2">
    <source>
        <dbReference type="ARBA" id="ARBA00023118"/>
    </source>
</evidence>
<feature type="domain" description="CRISPR-associated protein Cmr2 N-terminal" evidence="4">
    <location>
        <begin position="186"/>
        <end position="322"/>
    </location>
</feature>
<sequence>MSSTELWKKKLAAWIHDPVEKAIVLGRTSYGHENGSLAYLREQLHLEKGDYLSIADHWASAGDRPQWPSSSQGPQLYVNFTKDPVIKHPISKESFDLGAMSIPVGEIETFSSSHFKELIVKNEQGEIDYESTFLAFWRFGPSIDNYELGSLWRVLPADTRVPDHTIWNHLDLVSAFATALDGDPALLEFSIGPVQSFIKQARSTADLWAGSHLLSVLTFEAMIPIIESYGPDSVLFPSLRGQPQLDLWLLERVRGKDDQIGGFKWWDDHLKRVDFRYEVVESDSYPAFTASLPNKFVALVPYKDANEVALRAKKRLFDAVHNFGKEATSYLFADRFDDHMKDQIDRQLREFPETYWSTIRWPKRDKPIEEAARELDGLLRKLAGDGESSTHSLFKGTAWESLLGLEGKEDIPFRYKANPGVLFPGVLRATEIVHAAAKQEKLFLASEEKEFRCTTCGEREWLCTSNEAREYESSWPTPSRRKNSIWSELSKSRPSLAKEGEHLCALCSLKRGWPGIFSKRLEDLTGREFSRYIVSTHVMADVPKLVAARFSPYDPETHQAETYQNEQDRLPYLPAMPPKLYRELSSRSKRREEVERHYRDPIVREEDDTEEDPRDSMYYALLKMDGDRMGKLLQEGHQGVTVFCSWHPKVKRSVTELKSSMEAGDNLDSYLQSQPLPSPALQKNISESLANFSLVMVRQVLESMLYGKIIYAGGDDLLAFLPRTQVVDALGLLRQGFSGEKEVGGVDYFQRAYRDGYRVGSGFFYDKGSSGSSLRTLLGAGVATASFGVVIAHAKTPLSQVLVKTERAEALAKRHGRNGFCLYVAKRSGGDVAVFGSFERASKGYLSPLECINSLTSLLGKEVSRRAAYLASSWLRSIPDVGEADLDETSWFELVTSMLKYQFARQSKVGNLGEKPEMVAKVVDSLVKNVLCDRLIQVEPKDSEMSSKSGAIVSTLLVAEFLARSVDGGGN</sequence>
<gene>
    <name evidence="6" type="ORF">SAMN02745225_02081</name>
</gene>
<proteinExistence type="predicted"/>
<dbReference type="GO" id="GO:0051607">
    <property type="term" value="P:defense response to virus"/>
    <property type="evidence" value="ECO:0007669"/>
    <property type="project" value="UniProtKB-KW"/>
</dbReference>
<keyword evidence="2" id="KW-0051">Antiviral defense</keyword>
<evidence type="ECO:0000256" key="1">
    <source>
        <dbReference type="ARBA" id="ARBA00022741"/>
    </source>
</evidence>
<dbReference type="Pfam" id="PF12469">
    <property type="entry name" value="Cmr2_N"/>
    <property type="match status" value="1"/>
</dbReference>
<evidence type="ECO:0000259" key="4">
    <source>
        <dbReference type="Pfam" id="PF12469"/>
    </source>
</evidence>
<keyword evidence="1" id="KW-0547">Nucleotide-binding</keyword>
<dbReference type="Gene3D" id="3.30.70.2220">
    <property type="entry name" value="CRISPR-Cas system, Cmr2 subunit, D1 domain, cysteine cluster"/>
    <property type="match status" value="1"/>
</dbReference>
<dbReference type="InterPro" id="IPR024615">
    <property type="entry name" value="CRISPR-assoc_Cmr2_N"/>
</dbReference>
<dbReference type="AlphaFoldDB" id="A0A1M4XNG9"/>
<evidence type="ECO:0000313" key="6">
    <source>
        <dbReference type="EMBL" id="SHE95029.1"/>
    </source>
</evidence>
<dbReference type="EMBL" id="FQUL01000042">
    <property type="protein sequence ID" value="SHE95029.1"/>
    <property type="molecule type" value="Genomic_DNA"/>
</dbReference>
<keyword evidence="7" id="KW-1185">Reference proteome</keyword>
<evidence type="ECO:0000313" key="7">
    <source>
        <dbReference type="Proteomes" id="UP000184295"/>
    </source>
</evidence>
<dbReference type="InterPro" id="IPR054767">
    <property type="entry name" value="Cas10-Cmr2_palm2"/>
</dbReference>
<dbReference type="STRING" id="1121881.SAMN02745225_02081"/>
<dbReference type="Proteomes" id="UP000184295">
    <property type="component" value="Unassembled WGS sequence"/>
</dbReference>
<name>A0A1M4XNG9_9ACTN</name>
<organism evidence="6 7">
    <name type="scientific">Ferrithrix thermotolerans DSM 19514</name>
    <dbReference type="NCBI Taxonomy" id="1121881"/>
    <lineage>
        <taxon>Bacteria</taxon>
        <taxon>Bacillati</taxon>
        <taxon>Actinomycetota</taxon>
        <taxon>Acidimicrobiia</taxon>
        <taxon>Acidimicrobiales</taxon>
        <taxon>Acidimicrobiaceae</taxon>
        <taxon>Ferrithrix</taxon>
    </lineage>
</organism>
<dbReference type="InterPro" id="IPR013407">
    <property type="entry name" value="CRISPR-assoc_prot_Cmr2"/>
</dbReference>
<protein>
    <submittedName>
        <fullName evidence="6">CRISPR-associated protein Cmr2</fullName>
    </submittedName>
</protein>
<dbReference type="Gene3D" id="3.30.70.270">
    <property type="match status" value="1"/>
</dbReference>
<feature type="domain" description="Cas10/Cmr2 second palm" evidence="5">
    <location>
        <begin position="618"/>
        <end position="738"/>
    </location>
</feature>
<reference evidence="7" key="1">
    <citation type="submission" date="2016-11" db="EMBL/GenBank/DDBJ databases">
        <authorList>
            <person name="Varghese N."/>
            <person name="Submissions S."/>
        </authorList>
    </citation>
    <scope>NUCLEOTIDE SEQUENCE [LARGE SCALE GENOMIC DNA]</scope>
    <source>
        <strain evidence="7">DSM 19514</strain>
    </source>
</reference>
<dbReference type="Pfam" id="PF22335">
    <property type="entry name" value="Cas10-Cmr2_palm2"/>
    <property type="match status" value="1"/>
</dbReference>
<dbReference type="NCBIfam" id="TIGR02577">
    <property type="entry name" value="cas_TM1794_Cmr2"/>
    <property type="match status" value="1"/>
</dbReference>
<feature type="region of interest" description="Disordered" evidence="3">
    <location>
        <begin position="584"/>
        <end position="611"/>
    </location>
</feature>
<dbReference type="GO" id="GO:0000166">
    <property type="term" value="F:nucleotide binding"/>
    <property type="evidence" value="ECO:0007669"/>
    <property type="project" value="UniProtKB-KW"/>
</dbReference>
<dbReference type="InterPro" id="IPR038242">
    <property type="entry name" value="Cmr2_N"/>
</dbReference>